<feature type="compositionally biased region" description="Low complexity" evidence="1">
    <location>
        <begin position="121"/>
        <end position="131"/>
    </location>
</feature>
<dbReference type="AlphaFoldDB" id="A0AAV7MMS7"/>
<dbReference type="Proteomes" id="UP001066276">
    <property type="component" value="Chromosome 9"/>
</dbReference>
<evidence type="ECO:0000256" key="1">
    <source>
        <dbReference type="SAM" id="MobiDB-lite"/>
    </source>
</evidence>
<organism evidence="2 3">
    <name type="scientific">Pleurodeles waltl</name>
    <name type="common">Iberian ribbed newt</name>
    <dbReference type="NCBI Taxonomy" id="8319"/>
    <lineage>
        <taxon>Eukaryota</taxon>
        <taxon>Metazoa</taxon>
        <taxon>Chordata</taxon>
        <taxon>Craniata</taxon>
        <taxon>Vertebrata</taxon>
        <taxon>Euteleostomi</taxon>
        <taxon>Amphibia</taxon>
        <taxon>Batrachia</taxon>
        <taxon>Caudata</taxon>
        <taxon>Salamandroidea</taxon>
        <taxon>Salamandridae</taxon>
        <taxon>Pleurodelinae</taxon>
        <taxon>Pleurodeles</taxon>
    </lineage>
</organism>
<feature type="region of interest" description="Disordered" evidence="1">
    <location>
        <begin position="110"/>
        <end position="191"/>
    </location>
</feature>
<dbReference type="EMBL" id="JANPWB010000013">
    <property type="protein sequence ID" value="KAJ1105045.1"/>
    <property type="molecule type" value="Genomic_DNA"/>
</dbReference>
<keyword evidence="3" id="KW-1185">Reference proteome</keyword>
<accession>A0AAV7MMS7</accession>
<reference evidence="2" key="1">
    <citation type="journal article" date="2022" name="bioRxiv">
        <title>Sequencing and chromosome-scale assembly of the giantPleurodeles waltlgenome.</title>
        <authorList>
            <person name="Brown T."/>
            <person name="Elewa A."/>
            <person name="Iarovenko S."/>
            <person name="Subramanian E."/>
            <person name="Araus A.J."/>
            <person name="Petzold A."/>
            <person name="Susuki M."/>
            <person name="Suzuki K.-i.T."/>
            <person name="Hayashi T."/>
            <person name="Toyoda A."/>
            <person name="Oliveira C."/>
            <person name="Osipova E."/>
            <person name="Leigh N.D."/>
            <person name="Simon A."/>
            <person name="Yun M.H."/>
        </authorList>
    </citation>
    <scope>NUCLEOTIDE SEQUENCE</scope>
    <source>
        <strain evidence="2">20211129_DDA</strain>
        <tissue evidence="2">Liver</tissue>
    </source>
</reference>
<name>A0AAV7MMS7_PLEWA</name>
<proteinExistence type="predicted"/>
<comment type="caution">
    <text evidence="2">The sequence shown here is derived from an EMBL/GenBank/DDBJ whole genome shotgun (WGS) entry which is preliminary data.</text>
</comment>
<evidence type="ECO:0000313" key="3">
    <source>
        <dbReference type="Proteomes" id="UP001066276"/>
    </source>
</evidence>
<sequence>MAQGRSNTSTFLNAPISSTGRPRYLRDSVMVHSLSPVHAPPHSVLGLFGPKMVAATSKVRLIDSRRRPSVSVHRSAVQMSPLLPPSGIPHLVGVVRTFRQRLALRAAARQRGNAILPPRQPGAAPAPQLRQDPPGSLSMPGPSASRLRHGSGPAAGTHPRPESGLLHQRAPSDAAIGSALRPHFPIIPRRP</sequence>
<evidence type="ECO:0000313" key="2">
    <source>
        <dbReference type="EMBL" id="KAJ1105045.1"/>
    </source>
</evidence>
<protein>
    <submittedName>
        <fullName evidence="2">Uncharacterized protein</fullName>
    </submittedName>
</protein>
<gene>
    <name evidence="2" type="ORF">NDU88_002453</name>
</gene>